<sequence>DDQLNSEHRTTTENKRKRQVNTDEINISQSLSQLSISQRNPKKTKSTSQN</sequence>
<proteinExistence type="predicted"/>
<feature type="compositionally biased region" description="Low complexity" evidence="1">
    <location>
        <begin position="27"/>
        <end position="38"/>
    </location>
</feature>
<feature type="non-terminal residue" evidence="2">
    <location>
        <position position="1"/>
    </location>
</feature>
<reference evidence="2" key="1">
    <citation type="submission" date="2021-02" db="EMBL/GenBank/DDBJ databases">
        <authorList>
            <person name="Nowell W R."/>
        </authorList>
    </citation>
    <scope>NUCLEOTIDE SEQUENCE</scope>
</reference>
<dbReference type="Proteomes" id="UP000663873">
    <property type="component" value="Unassembled WGS sequence"/>
</dbReference>
<dbReference type="EMBL" id="CAJOBP010114225">
    <property type="protein sequence ID" value="CAF5010019.1"/>
    <property type="molecule type" value="Genomic_DNA"/>
</dbReference>
<keyword evidence="3" id="KW-1185">Reference proteome</keyword>
<comment type="caution">
    <text evidence="2">The sequence shown here is derived from an EMBL/GenBank/DDBJ whole genome shotgun (WGS) entry which is preliminary data.</text>
</comment>
<feature type="non-terminal residue" evidence="2">
    <location>
        <position position="50"/>
    </location>
</feature>
<organism evidence="2 3">
    <name type="scientific">Rotaria socialis</name>
    <dbReference type="NCBI Taxonomy" id="392032"/>
    <lineage>
        <taxon>Eukaryota</taxon>
        <taxon>Metazoa</taxon>
        <taxon>Spiralia</taxon>
        <taxon>Gnathifera</taxon>
        <taxon>Rotifera</taxon>
        <taxon>Eurotatoria</taxon>
        <taxon>Bdelloidea</taxon>
        <taxon>Philodinida</taxon>
        <taxon>Philodinidae</taxon>
        <taxon>Rotaria</taxon>
    </lineage>
</organism>
<evidence type="ECO:0000313" key="3">
    <source>
        <dbReference type="Proteomes" id="UP000663873"/>
    </source>
</evidence>
<evidence type="ECO:0000256" key="1">
    <source>
        <dbReference type="SAM" id="MobiDB-lite"/>
    </source>
</evidence>
<feature type="compositionally biased region" description="Basic residues" evidence="1">
    <location>
        <begin position="40"/>
        <end position="50"/>
    </location>
</feature>
<protein>
    <submittedName>
        <fullName evidence="2">Uncharacterized protein</fullName>
    </submittedName>
</protein>
<dbReference type="AlphaFoldDB" id="A0A822AS64"/>
<accession>A0A822AS64</accession>
<evidence type="ECO:0000313" key="2">
    <source>
        <dbReference type="EMBL" id="CAF5010019.1"/>
    </source>
</evidence>
<gene>
    <name evidence="2" type="ORF">UJA718_LOCUS50566</name>
</gene>
<feature type="region of interest" description="Disordered" evidence="1">
    <location>
        <begin position="1"/>
        <end position="50"/>
    </location>
</feature>
<feature type="compositionally biased region" description="Basic and acidic residues" evidence="1">
    <location>
        <begin position="1"/>
        <end position="14"/>
    </location>
</feature>
<name>A0A822AS64_9BILA</name>